<feature type="region of interest" description="Disordered" evidence="1">
    <location>
        <begin position="23"/>
        <end position="107"/>
    </location>
</feature>
<reference evidence="2 3" key="1">
    <citation type="submission" date="2016-11" db="EMBL/GenBank/DDBJ databases">
        <title>The macronuclear genome of Stentor coeruleus: a giant cell with tiny introns.</title>
        <authorList>
            <person name="Slabodnick M."/>
            <person name="Ruby J.G."/>
            <person name="Reiff S.B."/>
            <person name="Swart E.C."/>
            <person name="Gosai S."/>
            <person name="Prabakaran S."/>
            <person name="Witkowska E."/>
            <person name="Larue G.E."/>
            <person name="Fisher S."/>
            <person name="Freeman R.M."/>
            <person name="Gunawardena J."/>
            <person name="Chu W."/>
            <person name="Stover N.A."/>
            <person name="Gregory B.D."/>
            <person name="Nowacki M."/>
            <person name="Derisi J."/>
            <person name="Roy S.W."/>
            <person name="Marshall W.F."/>
            <person name="Sood P."/>
        </authorList>
    </citation>
    <scope>NUCLEOTIDE SEQUENCE [LARGE SCALE GENOMIC DNA]</scope>
    <source>
        <strain evidence="2">WM001</strain>
    </source>
</reference>
<evidence type="ECO:0000313" key="2">
    <source>
        <dbReference type="EMBL" id="OMJ93371.1"/>
    </source>
</evidence>
<gene>
    <name evidence="2" type="ORF">SteCoe_3609</name>
</gene>
<name>A0A1R2CWN3_9CILI</name>
<proteinExistence type="predicted"/>
<dbReference type="InterPro" id="IPR051291">
    <property type="entry name" value="CIMAP"/>
</dbReference>
<comment type="caution">
    <text evidence="2">The sequence shown here is derived from an EMBL/GenBank/DDBJ whole genome shotgun (WGS) entry which is preliminary data.</text>
</comment>
<dbReference type="AlphaFoldDB" id="A0A1R2CWN3"/>
<feature type="compositionally biased region" description="Polar residues" evidence="1">
    <location>
        <begin position="297"/>
        <end position="306"/>
    </location>
</feature>
<evidence type="ECO:0000313" key="3">
    <source>
        <dbReference type="Proteomes" id="UP000187209"/>
    </source>
</evidence>
<keyword evidence="3" id="KW-1185">Reference proteome</keyword>
<sequence length="551" mass="60294">MGDLKFPDEKAYSVNVVTPVDEKPDKLENLNHETTETVEARNLSPARITKSVSKNPASSLNESTPGPGSYSLCLNSNSPAFSISKSPRSNLIDSSPGPGDYENKRLSTGPELSFAKSTRELFPQYPSPGPGDYNPHIQEHSYSSILIGKPKDEPKLNTPGPGSYNLDIHKNSQTFSISRSPRFQSKDLSPGPSDYNTEIKSHSPTCKIGKAKRLLLGDIIAIHSTEPGPTTYSGTPKIHTSSAFIIGKPKETISNSPGPAEYFSENLITRPKSSAFSIGNSKRPNAVRNNYPGPCDYNTSPRSNSQKYSFARTSRSFIQNSESPGPSYNPQSTLSKVGGVISPRFGVKEDISPGPGSYNNSPCVSPNKGFTIPKAEKYEKIQSSSVSPLSYDTNIRSTSPKFSFGKSRREELFKQDTNPEILYISKPNTSPKISLRGKPKDLKIDTIPGPGTYSTIIKNNSPMYSIGKSKREKPTENSPGPGEYTPKSLSKSFSCKFSKSERISLFTVNTSISRFVNTPYKPVLGHKDNESPPKVRKNNYTRIKNALKINS</sequence>
<dbReference type="PANTHER" id="PTHR21580">
    <property type="entry name" value="SHIPPO-1-RELATED"/>
    <property type="match status" value="1"/>
</dbReference>
<feature type="region of interest" description="Disordered" evidence="1">
    <location>
        <begin position="148"/>
        <end position="201"/>
    </location>
</feature>
<dbReference type="Pfam" id="PF07004">
    <property type="entry name" value="SHIPPO-rpt"/>
    <property type="match status" value="8"/>
</dbReference>
<dbReference type="OrthoDB" id="429991at2759"/>
<organism evidence="2 3">
    <name type="scientific">Stentor coeruleus</name>
    <dbReference type="NCBI Taxonomy" id="5963"/>
    <lineage>
        <taxon>Eukaryota</taxon>
        <taxon>Sar</taxon>
        <taxon>Alveolata</taxon>
        <taxon>Ciliophora</taxon>
        <taxon>Postciliodesmatophora</taxon>
        <taxon>Heterotrichea</taxon>
        <taxon>Heterotrichida</taxon>
        <taxon>Stentoridae</taxon>
        <taxon>Stentor</taxon>
    </lineage>
</organism>
<dbReference type="Proteomes" id="UP000187209">
    <property type="component" value="Unassembled WGS sequence"/>
</dbReference>
<feature type="compositionally biased region" description="Basic and acidic residues" evidence="1">
    <location>
        <begin position="23"/>
        <end position="39"/>
    </location>
</feature>
<feature type="compositionally biased region" description="Polar residues" evidence="1">
    <location>
        <begin position="274"/>
        <end position="283"/>
    </location>
</feature>
<feature type="compositionally biased region" description="Polar residues" evidence="1">
    <location>
        <begin position="171"/>
        <end position="187"/>
    </location>
</feature>
<feature type="compositionally biased region" description="Polar residues" evidence="1">
    <location>
        <begin position="50"/>
        <end position="93"/>
    </location>
</feature>
<feature type="region of interest" description="Disordered" evidence="1">
    <location>
        <begin position="458"/>
        <end position="488"/>
    </location>
</feature>
<dbReference type="InterPro" id="IPR010736">
    <property type="entry name" value="SHIPPO-rpt"/>
</dbReference>
<feature type="region of interest" description="Disordered" evidence="1">
    <location>
        <begin position="274"/>
        <end position="306"/>
    </location>
</feature>
<protein>
    <submittedName>
        <fullName evidence="2">Uncharacterized protein</fullName>
    </submittedName>
</protein>
<accession>A0A1R2CWN3</accession>
<evidence type="ECO:0000256" key="1">
    <source>
        <dbReference type="SAM" id="MobiDB-lite"/>
    </source>
</evidence>
<dbReference type="EMBL" id="MPUH01000043">
    <property type="protein sequence ID" value="OMJ93371.1"/>
    <property type="molecule type" value="Genomic_DNA"/>
</dbReference>